<protein>
    <submittedName>
        <fullName evidence="7">Methyl-accepting chemotaxis protein</fullName>
    </submittedName>
</protein>
<sequence>MKNVKSTVIGAFSIVVVISLLSSAISFFGYNKVMDSVNNIQINKSNQDMLQELSELSAKRQQLATQSVTSMGYKDTKEFQDFGDSIDNIANKLLNAGISQTDKETVQQLSDINRKYADVYLNTMAADLKAFDNKSIAGLSKNVQSIYDDVQKEQLEQRNQLASALEKELDSSLFDIIEINRRLKLINSDSKEMDVDFVEVKNLLADVLSRLQTTGENTGISSDEEEELNKKIEALKQGITNVASDGLMILENSEVFGFDRVFNMKQLKSDLERYQKLTEIIYLTAQNNSELMYSASAYDDKSSDINKNKAAIDQLLIELADSGFNKETLDKIKNRHAEYAAAAAEVQKRSLIMQKAAIANGYTSMTEMNREFTDNINKLRLSFNGYLAQDIKTSGQIKTAIFWILIAITILSISAGMVLALVLSKKIANPINSLAAILSRVEKGDLTVRADIKAGGEIGGLGRKVNSVLDGQQKMVEQFRDTTNEISDLKQRLIVLVSQNRESVNKISNNRKNPVQVSGRSIDTESIITDVKSVSLQTQKAADDSKKAIELAKSREKTVEEAEVVINTVNETVKSIAASISKLEESSGKIGEITNTITQIASQTNLLALNAAIEANRAGQQGKGFAVVADEIRKLSNASNQSAGEIKNQIKEIQSSISFAVEKMNLGVVGVEDGASRINDVKEGISEIIESVNLVSQTIKESADKAHDHYESTIQFIEAVDSMSKAVSETSAAGDNINDIIELQTNTLKDLDQISQLLNEASGDLKNISDRVKI</sequence>
<dbReference type="EMBL" id="AORV01000026">
    <property type="protein sequence ID" value="EMS72737.1"/>
    <property type="molecule type" value="Genomic_DNA"/>
</dbReference>
<gene>
    <name evidence="7" type="ORF">CTER_1535</name>
</gene>
<dbReference type="InterPro" id="IPR003660">
    <property type="entry name" value="HAMP_dom"/>
</dbReference>
<keyword evidence="4" id="KW-0812">Transmembrane</keyword>
<comment type="similarity">
    <text evidence="2">Belongs to the methyl-accepting chemotaxis (MCP) protein family.</text>
</comment>
<feature type="transmembrane region" description="Helical" evidence="4">
    <location>
        <begin position="7"/>
        <end position="30"/>
    </location>
</feature>
<dbReference type="PATRIC" id="fig|1195236.3.peg.1863"/>
<dbReference type="Gene3D" id="6.10.340.10">
    <property type="match status" value="1"/>
</dbReference>
<name>S0FLG1_RUMCE</name>
<evidence type="ECO:0000256" key="3">
    <source>
        <dbReference type="PROSITE-ProRule" id="PRU00284"/>
    </source>
</evidence>
<keyword evidence="4" id="KW-1133">Transmembrane helix</keyword>
<keyword evidence="1 3" id="KW-0807">Transducer</keyword>
<dbReference type="PROSITE" id="PS50111">
    <property type="entry name" value="CHEMOTAXIS_TRANSDUC_2"/>
    <property type="match status" value="1"/>
</dbReference>
<dbReference type="PANTHER" id="PTHR32089">
    <property type="entry name" value="METHYL-ACCEPTING CHEMOTAXIS PROTEIN MCPB"/>
    <property type="match status" value="1"/>
</dbReference>
<evidence type="ECO:0000256" key="4">
    <source>
        <dbReference type="SAM" id="Phobius"/>
    </source>
</evidence>
<dbReference type="RefSeq" id="WP_004624998.1">
    <property type="nucleotide sequence ID" value="NZ_AORV01000026.1"/>
</dbReference>
<dbReference type="AlphaFoldDB" id="S0FLG1"/>
<reference evidence="7 8" key="1">
    <citation type="journal article" date="2013" name="Genome Announc.">
        <title>Draft Genome Sequence of the Cellulolytic, Mesophilic, Anaerobic Bacterium Clostridium termitidis Strain CT1112 (DSM 5398).</title>
        <authorList>
            <person name="Lal S."/>
            <person name="Ramachandran U."/>
            <person name="Zhang X."/>
            <person name="Munir R."/>
            <person name="Sparling R."/>
            <person name="Levin D.B."/>
        </authorList>
    </citation>
    <scope>NUCLEOTIDE SEQUENCE [LARGE SCALE GENOMIC DNA]</scope>
    <source>
        <strain evidence="7 8">CT1112</strain>
    </source>
</reference>
<feature type="domain" description="Methyl-accepting transducer" evidence="5">
    <location>
        <begin position="525"/>
        <end position="738"/>
    </location>
</feature>
<dbReference type="Proteomes" id="UP000014155">
    <property type="component" value="Unassembled WGS sequence"/>
</dbReference>
<dbReference type="GO" id="GO:0016020">
    <property type="term" value="C:membrane"/>
    <property type="evidence" value="ECO:0007669"/>
    <property type="project" value="InterPro"/>
</dbReference>
<proteinExistence type="inferred from homology"/>
<feature type="domain" description="HAMP" evidence="6">
    <location>
        <begin position="425"/>
        <end position="477"/>
    </location>
</feature>
<evidence type="ECO:0000313" key="7">
    <source>
        <dbReference type="EMBL" id="EMS72737.1"/>
    </source>
</evidence>
<dbReference type="STRING" id="1195236.CTER_1535"/>
<dbReference type="CDD" id="cd06225">
    <property type="entry name" value="HAMP"/>
    <property type="match status" value="1"/>
</dbReference>
<keyword evidence="4" id="KW-0472">Membrane</keyword>
<evidence type="ECO:0000256" key="2">
    <source>
        <dbReference type="ARBA" id="ARBA00029447"/>
    </source>
</evidence>
<dbReference type="SMART" id="SM00304">
    <property type="entry name" value="HAMP"/>
    <property type="match status" value="1"/>
</dbReference>
<evidence type="ECO:0000259" key="5">
    <source>
        <dbReference type="PROSITE" id="PS50111"/>
    </source>
</evidence>
<evidence type="ECO:0000313" key="8">
    <source>
        <dbReference type="Proteomes" id="UP000014155"/>
    </source>
</evidence>
<dbReference type="eggNOG" id="COG0840">
    <property type="taxonomic scope" value="Bacteria"/>
</dbReference>
<dbReference type="SUPFAM" id="SSF58104">
    <property type="entry name" value="Methyl-accepting chemotaxis protein (MCP) signaling domain"/>
    <property type="match status" value="1"/>
</dbReference>
<dbReference type="PROSITE" id="PS50885">
    <property type="entry name" value="HAMP"/>
    <property type="match status" value="1"/>
</dbReference>
<dbReference type="Gene3D" id="1.10.287.950">
    <property type="entry name" value="Methyl-accepting chemotaxis protein"/>
    <property type="match status" value="1"/>
</dbReference>
<dbReference type="GO" id="GO:0007165">
    <property type="term" value="P:signal transduction"/>
    <property type="evidence" value="ECO:0007669"/>
    <property type="project" value="UniProtKB-KW"/>
</dbReference>
<comment type="caution">
    <text evidence="7">The sequence shown here is derived from an EMBL/GenBank/DDBJ whole genome shotgun (WGS) entry which is preliminary data.</text>
</comment>
<organism evidence="7 8">
    <name type="scientific">Ruminiclostridium cellobioparum subsp. termitidis CT1112</name>
    <dbReference type="NCBI Taxonomy" id="1195236"/>
    <lineage>
        <taxon>Bacteria</taxon>
        <taxon>Bacillati</taxon>
        <taxon>Bacillota</taxon>
        <taxon>Clostridia</taxon>
        <taxon>Eubacteriales</taxon>
        <taxon>Oscillospiraceae</taxon>
        <taxon>Ruminiclostridium</taxon>
    </lineage>
</organism>
<accession>S0FLG1</accession>
<dbReference type="Pfam" id="PF00672">
    <property type="entry name" value="HAMP"/>
    <property type="match status" value="1"/>
</dbReference>
<dbReference type="Pfam" id="PF00015">
    <property type="entry name" value="MCPsignal"/>
    <property type="match status" value="1"/>
</dbReference>
<evidence type="ECO:0000256" key="1">
    <source>
        <dbReference type="ARBA" id="ARBA00023224"/>
    </source>
</evidence>
<dbReference type="PANTHER" id="PTHR32089:SF112">
    <property type="entry name" value="LYSOZYME-LIKE PROTEIN-RELATED"/>
    <property type="match status" value="1"/>
</dbReference>
<evidence type="ECO:0000259" key="6">
    <source>
        <dbReference type="PROSITE" id="PS50885"/>
    </source>
</evidence>
<dbReference type="InterPro" id="IPR004089">
    <property type="entry name" value="MCPsignal_dom"/>
</dbReference>
<feature type="transmembrane region" description="Helical" evidence="4">
    <location>
        <begin position="400"/>
        <end position="423"/>
    </location>
</feature>
<keyword evidence="8" id="KW-1185">Reference proteome</keyword>
<dbReference type="SMART" id="SM00283">
    <property type="entry name" value="MA"/>
    <property type="match status" value="1"/>
</dbReference>